<dbReference type="AlphaFoldDB" id="A0A2R8BTW4"/>
<comment type="similarity">
    <text evidence="2">Belongs to the glycosyl hydrolase 8 (cellulase D) family.</text>
</comment>
<comment type="catalytic activity">
    <reaction evidence="1">
        <text>Endohydrolysis of (1-&gt;4)-beta-D-glucosidic linkages in cellulose, lichenin and cereal beta-D-glucans.</text>
        <dbReference type="EC" id="3.2.1.4"/>
    </reaction>
</comment>
<keyword evidence="10" id="KW-1185">Reference proteome</keyword>
<accession>A0A2R8BTW4</accession>
<dbReference type="GO" id="GO:0030245">
    <property type="term" value="P:cellulose catabolic process"/>
    <property type="evidence" value="ECO:0007669"/>
    <property type="project" value="UniProtKB-KW"/>
</dbReference>
<name>A0A2R8BTW4_9RHOB</name>
<evidence type="ECO:0000313" key="10">
    <source>
        <dbReference type="Proteomes" id="UP000244912"/>
    </source>
</evidence>
<dbReference type="InterPro" id="IPR002037">
    <property type="entry name" value="Glyco_hydro_8"/>
</dbReference>
<dbReference type="OrthoDB" id="9766708at2"/>
<keyword evidence="5" id="KW-0136">Cellulose degradation</keyword>
<evidence type="ECO:0000256" key="1">
    <source>
        <dbReference type="ARBA" id="ARBA00000966"/>
    </source>
</evidence>
<dbReference type="SUPFAM" id="SSF48208">
    <property type="entry name" value="Six-hairpin glycosidases"/>
    <property type="match status" value="1"/>
</dbReference>
<feature type="chain" id="PRO_5015340248" description="cellulase" evidence="8">
    <location>
        <begin position="22"/>
        <end position="357"/>
    </location>
</feature>
<gene>
    <name evidence="9" type="primary">cmcAX_1</name>
    <name evidence="9" type="ORF">PAA8504_01385</name>
</gene>
<keyword evidence="6 9" id="KW-0326">Glycosidase</keyword>
<keyword evidence="7" id="KW-0624">Polysaccharide degradation</keyword>
<dbReference type="Pfam" id="PF01270">
    <property type="entry name" value="Glyco_hydro_8"/>
    <property type="match status" value="1"/>
</dbReference>
<organism evidence="9 10">
    <name type="scientific">Palleronia abyssalis</name>
    <dbReference type="NCBI Taxonomy" id="1501240"/>
    <lineage>
        <taxon>Bacteria</taxon>
        <taxon>Pseudomonadati</taxon>
        <taxon>Pseudomonadota</taxon>
        <taxon>Alphaproteobacteria</taxon>
        <taxon>Rhodobacterales</taxon>
        <taxon>Roseobacteraceae</taxon>
        <taxon>Palleronia</taxon>
    </lineage>
</organism>
<dbReference type="EMBL" id="ONZF01000002">
    <property type="protein sequence ID" value="SPJ23573.1"/>
    <property type="molecule type" value="Genomic_DNA"/>
</dbReference>
<protein>
    <recommendedName>
        <fullName evidence="3">cellulase</fullName>
        <ecNumber evidence="3">3.2.1.4</ecNumber>
    </recommendedName>
</protein>
<evidence type="ECO:0000256" key="5">
    <source>
        <dbReference type="ARBA" id="ARBA00023001"/>
    </source>
</evidence>
<evidence type="ECO:0000256" key="4">
    <source>
        <dbReference type="ARBA" id="ARBA00022801"/>
    </source>
</evidence>
<evidence type="ECO:0000256" key="3">
    <source>
        <dbReference type="ARBA" id="ARBA00012601"/>
    </source>
</evidence>
<keyword evidence="7" id="KW-0119">Carbohydrate metabolism</keyword>
<evidence type="ECO:0000256" key="8">
    <source>
        <dbReference type="SAM" id="SignalP"/>
    </source>
</evidence>
<keyword evidence="4 9" id="KW-0378">Hydrolase</keyword>
<proteinExistence type="inferred from homology"/>
<dbReference type="PRINTS" id="PR00735">
    <property type="entry name" value="GLHYDRLASE8"/>
</dbReference>
<dbReference type="InterPro" id="IPR008928">
    <property type="entry name" value="6-hairpin_glycosidase_sf"/>
</dbReference>
<dbReference type="GO" id="GO:0008810">
    <property type="term" value="F:cellulase activity"/>
    <property type="evidence" value="ECO:0007669"/>
    <property type="project" value="UniProtKB-EC"/>
</dbReference>
<evidence type="ECO:0000256" key="7">
    <source>
        <dbReference type="ARBA" id="ARBA00023326"/>
    </source>
</evidence>
<keyword evidence="8" id="KW-0732">Signal</keyword>
<dbReference type="RefSeq" id="WP_108893392.1">
    <property type="nucleotide sequence ID" value="NZ_ONZF01000002.1"/>
</dbReference>
<sequence>MNRRSVLALLAAVPLAAPALARTRGDVFATHPLRGAWDAWKTAHMDPTGRVVDALQNGVSHSEGQGYGMTLAERVGDEEAFNLMFTWTEENLAVRPDALLAWRWTPNEPIPVSDMNNASDGDLFYAWSLMRAATSFGRPELGQRAAAIVADLEARCIVDFPGHAGAFLFLPGAQGFAKQDGYVINPSYYMPRAMEELGQAYGSGRLTTAAANGDVLLAEVARHGPVPDWIEVAPGGLRRSQGFSVNSGYEAMRVPLWMIWSRKPEHPAVTALYGPGGPRRSEDGATPTVIDYDTGEVLERSPEAGYRAVSALSTCLASGEAGSAMPPFDANQNYYPATLHMFSFVAQIEVTPECFPL</sequence>
<evidence type="ECO:0000256" key="2">
    <source>
        <dbReference type="ARBA" id="ARBA00009209"/>
    </source>
</evidence>
<dbReference type="InterPro" id="IPR012341">
    <property type="entry name" value="6hp_glycosidase-like_sf"/>
</dbReference>
<reference evidence="9 10" key="1">
    <citation type="submission" date="2018-03" db="EMBL/GenBank/DDBJ databases">
        <authorList>
            <person name="Keele B.F."/>
        </authorList>
    </citation>
    <scope>NUCLEOTIDE SEQUENCE [LARGE SCALE GENOMIC DNA]</scope>
    <source>
        <strain evidence="9 10">CECT 8504</strain>
    </source>
</reference>
<dbReference type="EC" id="3.2.1.4" evidence="3"/>
<dbReference type="Proteomes" id="UP000244912">
    <property type="component" value="Unassembled WGS sequence"/>
</dbReference>
<dbReference type="Gene3D" id="1.50.10.10">
    <property type="match status" value="1"/>
</dbReference>
<evidence type="ECO:0000313" key="9">
    <source>
        <dbReference type="EMBL" id="SPJ23573.1"/>
    </source>
</evidence>
<feature type="signal peptide" evidence="8">
    <location>
        <begin position="1"/>
        <end position="21"/>
    </location>
</feature>
<evidence type="ECO:0000256" key="6">
    <source>
        <dbReference type="ARBA" id="ARBA00023295"/>
    </source>
</evidence>